<evidence type="ECO:0000256" key="5">
    <source>
        <dbReference type="ARBA" id="ARBA00023136"/>
    </source>
</evidence>
<keyword evidence="5 6" id="KW-0472">Membrane</keyword>
<dbReference type="Pfam" id="PF02706">
    <property type="entry name" value="Wzz"/>
    <property type="match status" value="1"/>
</dbReference>
<sequence>MEQDEIYLIDLWRIFIREWKWFAGVLVLTLVCTYAFAHLVKRQWEASAWIQIAQVGQVPSGQDPKVEPLARVLERLQLVPFQNEVMAGAGFSPESAQAKLYRKSLKLEPLPYAGPLIRLNVRAYSRQQARQFAAATVAQLHALHRRLEALPLNSARARLARVEADLQTTLADQARLQQAATIENGRAGNSRGAASPVLASLLLADKNEEVRALQQARSDLIDRLGPAYTYETSLMWPVYVPDRQAFPNPELTYGIGMLLSLFLGASAAIARNVARRRSPGR</sequence>
<protein>
    <submittedName>
        <fullName evidence="8">Wzz/FepE/Etk N-terminal domain-containing protein</fullName>
    </submittedName>
</protein>
<organism evidence="8 9">
    <name type="scientific">Rhodanobacter umsongensis</name>
    <dbReference type="NCBI Taxonomy" id="633153"/>
    <lineage>
        <taxon>Bacteria</taxon>
        <taxon>Pseudomonadati</taxon>
        <taxon>Pseudomonadota</taxon>
        <taxon>Gammaproteobacteria</taxon>
        <taxon>Lysobacterales</taxon>
        <taxon>Rhodanobacteraceae</taxon>
        <taxon>Rhodanobacter</taxon>
    </lineage>
</organism>
<dbReference type="PANTHER" id="PTHR32309">
    <property type="entry name" value="TYROSINE-PROTEIN KINASE"/>
    <property type="match status" value="1"/>
</dbReference>
<dbReference type="RefSeq" id="WP_377303151.1">
    <property type="nucleotide sequence ID" value="NZ_JBHSMK010000003.1"/>
</dbReference>
<keyword evidence="3 6" id="KW-0812">Transmembrane</keyword>
<evidence type="ECO:0000256" key="1">
    <source>
        <dbReference type="ARBA" id="ARBA00004651"/>
    </source>
</evidence>
<evidence type="ECO:0000313" key="8">
    <source>
        <dbReference type="EMBL" id="MFC5436121.1"/>
    </source>
</evidence>
<comment type="subcellular location">
    <subcellularLocation>
        <location evidence="1">Cell membrane</location>
        <topology evidence="1">Multi-pass membrane protein</topology>
    </subcellularLocation>
</comment>
<keyword evidence="9" id="KW-1185">Reference proteome</keyword>
<feature type="transmembrane region" description="Helical" evidence="6">
    <location>
        <begin position="21"/>
        <end position="40"/>
    </location>
</feature>
<dbReference type="InterPro" id="IPR050445">
    <property type="entry name" value="Bact_polysacc_biosynth/exp"/>
</dbReference>
<evidence type="ECO:0000259" key="7">
    <source>
        <dbReference type="Pfam" id="PF02706"/>
    </source>
</evidence>
<evidence type="ECO:0000313" key="9">
    <source>
        <dbReference type="Proteomes" id="UP001596013"/>
    </source>
</evidence>
<reference evidence="9" key="1">
    <citation type="journal article" date="2019" name="Int. J. Syst. Evol. Microbiol.">
        <title>The Global Catalogue of Microorganisms (GCM) 10K type strain sequencing project: providing services to taxonomists for standard genome sequencing and annotation.</title>
        <authorList>
            <consortium name="The Broad Institute Genomics Platform"/>
            <consortium name="The Broad Institute Genome Sequencing Center for Infectious Disease"/>
            <person name="Wu L."/>
            <person name="Ma J."/>
        </authorList>
    </citation>
    <scope>NUCLEOTIDE SEQUENCE [LARGE SCALE GENOMIC DNA]</scope>
    <source>
        <strain evidence="9">JCM 17130</strain>
    </source>
</reference>
<gene>
    <name evidence="8" type="ORF">ACFPME_06095</name>
</gene>
<dbReference type="EMBL" id="JBHSMK010000003">
    <property type="protein sequence ID" value="MFC5436121.1"/>
    <property type="molecule type" value="Genomic_DNA"/>
</dbReference>
<feature type="domain" description="Polysaccharide chain length determinant N-terminal" evidence="7">
    <location>
        <begin position="4"/>
        <end position="77"/>
    </location>
</feature>
<evidence type="ECO:0000256" key="6">
    <source>
        <dbReference type="SAM" id="Phobius"/>
    </source>
</evidence>
<accession>A0ABW0JK52</accession>
<dbReference type="Proteomes" id="UP001596013">
    <property type="component" value="Unassembled WGS sequence"/>
</dbReference>
<keyword evidence="4 6" id="KW-1133">Transmembrane helix</keyword>
<evidence type="ECO:0000256" key="4">
    <source>
        <dbReference type="ARBA" id="ARBA00022989"/>
    </source>
</evidence>
<evidence type="ECO:0000256" key="2">
    <source>
        <dbReference type="ARBA" id="ARBA00022475"/>
    </source>
</evidence>
<keyword evidence="2" id="KW-1003">Cell membrane</keyword>
<name>A0ABW0JK52_9GAMM</name>
<evidence type="ECO:0000256" key="3">
    <source>
        <dbReference type="ARBA" id="ARBA00022692"/>
    </source>
</evidence>
<comment type="caution">
    <text evidence="8">The sequence shown here is derived from an EMBL/GenBank/DDBJ whole genome shotgun (WGS) entry which is preliminary data.</text>
</comment>
<feature type="transmembrane region" description="Helical" evidence="6">
    <location>
        <begin position="251"/>
        <end position="274"/>
    </location>
</feature>
<proteinExistence type="predicted"/>
<dbReference type="InterPro" id="IPR003856">
    <property type="entry name" value="LPS_length_determ_N"/>
</dbReference>
<dbReference type="PANTHER" id="PTHR32309:SF13">
    <property type="entry name" value="FERRIC ENTEROBACTIN TRANSPORT PROTEIN FEPE"/>
    <property type="match status" value="1"/>
</dbReference>